<dbReference type="EMBL" id="CCSD01000112">
    <property type="protein sequence ID" value="CDZ92530.1"/>
    <property type="molecule type" value="Genomic_DNA"/>
</dbReference>
<protein>
    <submittedName>
        <fullName evidence="1">Uncharacterized protein</fullName>
    </submittedName>
</protein>
<accession>A0A098BWC8</accession>
<sequence length="116" mass="12708">MVAELVLSLFVLLRPRVDVVDDELVRPGSAELVCDPTVAVWRLRESSPNTCPLTLPGGQLFGGGDLTVSTRVEAKVGLALLHERSPTRRVNVCLEDLWVVKPPQEASDDVLVHELE</sequence>
<evidence type="ECO:0000313" key="1">
    <source>
        <dbReference type="EMBL" id="CDZ92530.1"/>
    </source>
</evidence>
<dbReference type="AlphaFoldDB" id="A0A098BWC8"/>
<proteinExistence type="predicted"/>
<gene>
    <name evidence="1" type="ORF">RHRU231_960059</name>
</gene>
<reference evidence="1 2" key="1">
    <citation type="journal article" date="2014" name="Genome Announc.">
        <title>Draft Genome Sequence of Propane- and Butane-Oxidizing Actinobacterium Rhodococcus ruber IEGM 231.</title>
        <authorList>
            <person name="Ivshina I.B."/>
            <person name="Kuyukina M.S."/>
            <person name="Krivoruchko A.V."/>
            <person name="Barbe V."/>
            <person name="Fischer C."/>
        </authorList>
    </citation>
    <scope>NUCLEOTIDE SEQUENCE [LARGE SCALE GENOMIC DNA]</scope>
</reference>
<dbReference type="Proteomes" id="UP000042997">
    <property type="component" value="Unassembled WGS sequence"/>
</dbReference>
<organism evidence="1 2">
    <name type="scientific">Rhodococcus ruber</name>
    <dbReference type="NCBI Taxonomy" id="1830"/>
    <lineage>
        <taxon>Bacteria</taxon>
        <taxon>Bacillati</taxon>
        <taxon>Actinomycetota</taxon>
        <taxon>Actinomycetes</taxon>
        <taxon>Mycobacteriales</taxon>
        <taxon>Nocardiaceae</taxon>
        <taxon>Rhodococcus</taxon>
    </lineage>
</organism>
<evidence type="ECO:0000313" key="2">
    <source>
        <dbReference type="Proteomes" id="UP000042997"/>
    </source>
</evidence>
<name>A0A098BWC8_9NOCA</name>